<sequence length="69" mass="8197">MQILIQQFICEGFLIIIFIQPIFFPVFKTNKQKSRLDILTALYNFLVCNHNIFWVNNCTHLVHILGLFI</sequence>
<evidence type="ECO:0000313" key="2">
    <source>
        <dbReference type="EMBL" id="KAI2647099.1"/>
    </source>
</evidence>
<keyword evidence="2" id="KW-0347">Helicase</keyword>
<keyword evidence="2" id="KW-0378">Hydrolase</keyword>
<dbReference type="Proteomes" id="UP000830375">
    <property type="component" value="Unassembled WGS sequence"/>
</dbReference>
<accession>A0ABQ8L9Y9</accession>
<organism evidence="2 3">
    <name type="scientific">Labeo rohita</name>
    <name type="common">Indian major carp</name>
    <name type="synonym">Cyprinus rohita</name>
    <dbReference type="NCBI Taxonomy" id="84645"/>
    <lineage>
        <taxon>Eukaryota</taxon>
        <taxon>Metazoa</taxon>
        <taxon>Chordata</taxon>
        <taxon>Craniata</taxon>
        <taxon>Vertebrata</taxon>
        <taxon>Euteleostomi</taxon>
        <taxon>Actinopterygii</taxon>
        <taxon>Neopterygii</taxon>
        <taxon>Teleostei</taxon>
        <taxon>Ostariophysi</taxon>
        <taxon>Cypriniformes</taxon>
        <taxon>Cyprinidae</taxon>
        <taxon>Labeoninae</taxon>
        <taxon>Labeonini</taxon>
        <taxon>Labeo</taxon>
    </lineage>
</organism>
<protein>
    <submittedName>
        <fullName evidence="2">ATP-dependent helicase hrq1</fullName>
    </submittedName>
</protein>
<name>A0ABQ8L9Y9_LABRO</name>
<gene>
    <name evidence="2" type="ORF">H4Q32_031245</name>
</gene>
<dbReference type="EMBL" id="JACTAM010000598">
    <property type="protein sequence ID" value="KAI2647099.1"/>
    <property type="molecule type" value="Genomic_DNA"/>
</dbReference>
<keyword evidence="2" id="KW-0547">Nucleotide-binding</keyword>
<evidence type="ECO:0000256" key="1">
    <source>
        <dbReference type="SAM" id="Phobius"/>
    </source>
</evidence>
<keyword evidence="3" id="KW-1185">Reference proteome</keyword>
<keyword evidence="1" id="KW-0812">Transmembrane</keyword>
<feature type="transmembrane region" description="Helical" evidence="1">
    <location>
        <begin position="6"/>
        <end position="27"/>
    </location>
</feature>
<keyword evidence="1" id="KW-0472">Membrane</keyword>
<reference evidence="2 3" key="1">
    <citation type="submission" date="2022-01" db="EMBL/GenBank/DDBJ databases">
        <title>A high-quality chromosome-level genome assembly of rohu carp, Labeo rohita.</title>
        <authorList>
            <person name="Arick M.A. II"/>
            <person name="Hsu C.-Y."/>
            <person name="Magbanua Z."/>
            <person name="Pechanova O."/>
            <person name="Grover C."/>
            <person name="Miller E."/>
            <person name="Thrash A."/>
            <person name="Ezzel L."/>
            <person name="Alam S."/>
            <person name="Benzie J."/>
            <person name="Hamilton M."/>
            <person name="Karsi A."/>
            <person name="Lawrence M.L."/>
            <person name="Peterson D.G."/>
        </authorList>
    </citation>
    <scope>NUCLEOTIDE SEQUENCE [LARGE SCALE GENOMIC DNA]</scope>
    <source>
        <strain evidence="3">BAU-BD-2019</strain>
        <tissue evidence="2">Blood</tissue>
    </source>
</reference>
<evidence type="ECO:0000313" key="3">
    <source>
        <dbReference type="Proteomes" id="UP000830375"/>
    </source>
</evidence>
<proteinExistence type="predicted"/>
<dbReference type="GO" id="GO:0004386">
    <property type="term" value="F:helicase activity"/>
    <property type="evidence" value="ECO:0007669"/>
    <property type="project" value="UniProtKB-KW"/>
</dbReference>
<keyword evidence="2" id="KW-0067">ATP-binding</keyword>
<comment type="caution">
    <text evidence="2">The sequence shown here is derived from an EMBL/GenBank/DDBJ whole genome shotgun (WGS) entry which is preliminary data.</text>
</comment>
<keyword evidence="1" id="KW-1133">Transmembrane helix</keyword>